<keyword evidence="3" id="KW-1185">Reference proteome</keyword>
<accession>A0AAD7SJ54</accession>
<evidence type="ECO:0000313" key="2">
    <source>
        <dbReference type="EMBL" id="KAJ8403591.1"/>
    </source>
</evidence>
<dbReference type="Proteomes" id="UP001221898">
    <property type="component" value="Unassembled WGS sequence"/>
</dbReference>
<name>A0AAD7SJ54_9TELE</name>
<organism evidence="2 3">
    <name type="scientific">Aldrovandia affinis</name>
    <dbReference type="NCBI Taxonomy" id="143900"/>
    <lineage>
        <taxon>Eukaryota</taxon>
        <taxon>Metazoa</taxon>
        <taxon>Chordata</taxon>
        <taxon>Craniata</taxon>
        <taxon>Vertebrata</taxon>
        <taxon>Euteleostomi</taxon>
        <taxon>Actinopterygii</taxon>
        <taxon>Neopterygii</taxon>
        <taxon>Teleostei</taxon>
        <taxon>Notacanthiformes</taxon>
        <taxon>Halosauridae</taxon>
        <taxon>Aldrovandia</taxon>
    </lineage>
</organism>
<feature type="compositionally biased region" description="Polar residues" evidence="1">
    <location>
        <begin position="50"/>
        <end position="62"/>
    </location>
</feature>
<gene>
    <name evidence="2" type="ORF">AAFF_G00349170</name>
</gene>
<reference evidence="2" key="1">
    <citation type="journal article" date="2023" name="Science">
        <title>Genome structures resolve the early diversification of teleost fishes.</title>
        <authorList>
            <person name="Parey E."/>
            <person name="Louis A."/>
            <person name="Montfort J."/>
            <person name="Bouchez O."/>
            <person name="Roques C."/>
            <person name="Iampietro C."/>
            <person name="Lluch J."/>
            <person name="Castinel A."/>
            <person name="Donnadieu C."/>
            <person name="Desvignes T."/>
            <person name="Floi Bucao C."/>
            <person name="Jouanno E."/>
            <person name="Wen M."/>
            <person name="Mejri S."/>
            <person name="Dirks R."/>
            <person name="Jansen H."/>
            <person name="Henkel C."/>
            <person name="Chen W.J."/>
            <person name="Zahm M."/>
            <person name="Cabau C."/>
            <person name="Klopp C."/>
            <person name="Thompson A.W."/>
            <person name="Robinson-Rechavi M."/>
            <person name="Braasch I."/>
            <person name="Lecointre G."/>
            <person name="Bobe J."/>
            <person name="Postlethwait J.H."/>
            <person name="Berthelot C."/>
            <person name="Roest Crollius H."/>
            <person name="Guiguen Y."/>
        </authorList>
    </citation>
    <scope>NUCLEOTIDE SEQUENCE</scope>
    <source>
        <strain evidence="2">NC1722</strain>
    </source>
</reference>
<feature type="compositionally biased region" description="Basic and acidic residues" evidence="1">
    <location>
        <begin position="89"/>
        <end position="100"/>
    </location>
</feature>
<evidence type="ECO:0000313" key="3">
    <source>
        <dbReference type="Proteomes" id="UP001221898"/>
    </source>
</evidence>
<dbReference type="AlphaFoldDB" id="A0AAD7SJ54"/>
<dbReference type="EMBL" id="JAINUG010000057">
    <property type="protein sequence ID" value="KAJ8403591.1"/>
    <property type="molecule type" value="Genomic_DNA"/>
</dbReference>
<evidence type="ECO:0000256" key="1">
    <source>
        <dbReference type="SAM" id="MobiDB-lite"/>
    </source>
</evidence>
<sequence length="100" mass="10690">MEKEAGSGCVCRGRAAGLGFLLTAKASQTQTASRHVDSNGLVVGDGSLLKPNSRTGGVQVTAPQPRVRSHTAPRPRGATPERAQFLPWKRGERELARRND</sequence>
<comment type="caution">
    <text evidence="2">The sequence shown here is derived from an EMBL/GenBank/DDBJ whole genome shotgun (WGS) entry which is preliminary data.</text>
</comment>
<feature type="region of interest" description="Disordered" evidence="1">
    <location>
        <begin position="47"/>
        <end position="100"/>
    </location>
</feature>
<proteinExistence type="predicted"/>
<protein>
    <submittedName>
        <fullName evidence="2">Uncharacterized protein</fullName>
    </submittedName>
</protein>